<feature type="compositionally biased region" description="Basic residues" evidence="3">
    <location>
        <begin position="273"/>
        <end position="284"/>
    </location>
</feature>
<evidence type="ECO:0000256" key="1">
    <source>
        <dbReference type="ARBA" id="ARBA00022441"/>
    </source>
</evidence>
<organism evidence="5">
    <name type="scientific">Streptomyces sp. R28</name>
    <dbReference type="NCBI Taxonomy" id="3238628"/>
    <lineage>
        <taxon>Bacteria</taxon>
        <taxon>Bacillati</taxon>
        <taxon>Actinomycetota</taxon>
        <taxon>Actinomycetes</taxon>
        <taxon>Kitasatosporales</taxon>
        <taxon>Streptomycetaceae</taxon>
        <taxon>Streptomyces</taxon>
    </lineage>
</organism>
<dbReference type="SMART" id="SM00612">
    <property type="entry name" value="Kelch"/>
    <property type="match status" value="3"/>
</dbReference>
<feature type="compositionally biased region" description="Basic and acidic residues" evidence="3">
    <location>
        <begin position="303"/>
        <end position="317"/>
    </location>
</feature>
<dbReference type="Pfam" id="PF01344">
    <property type="entry name" value="Kelch_1"/>
    <property type="match status" value="2"/>
</dbReference>
<feature type="compositionally biased region" description="Basic and acidic residues" evidence="3">
    <location>
        <begin position="246"/>
        <end position="256"/>
    </location>
</feature>
<feature type="signal peptide" evidence="4">
    <location>
        <begin position="1"/>
        <end position="21"/>
    </location>
</feature>
<evidence type="ECO:0000256" key="3">
    <source>
        <dbReference type="SAM" id="MobiDB-lite"/>
    </source>
</evidence>
<dbReference type="Gene3D" id="2.130.10.80">
    <property type="entry name" value="Galactose oxidase/kelch, beta-propeller"/>
    <property type="match status" value="2"/>
</dbReference>
<keyword evidence="2" id="KW-0677">Repeat</keyword>
<dbReference type="InterPro" id="IPR006652">
    <property type="entry name" value="Kelch_1"/>
</dbReference>
<gene>
    <name evidence="5" type="ORF">AB5J49_44285</name>
</gene>
<feature type="chain" id="PRO_5044187591" evidence="4">
    <location>
        <begin position="22"/>
        <end position="317"/>
    </location>
</feature>
<evidence type="ECO:0000256" key="2">
    <source>
        <dbReference type="ARBA" id="ARBA00022737"/>
    </source>
</evidence>
<dbReference type="PANTHER" id="PTHR46344:SF27">
    <property type="entry name" value="KELCH REPEAT SUPERFAMILY PROTEIN"/>
    <property type="match status" value="1"/>
</dbReference>
<reference evidence="5" key="1">
    <citation type="submission" date="2024-07" db="EMBL/GenBank/DDBJ databases">
        <authorList>
            <person name="Yu S.T."/>
        </authorList>
    </citation>
    <scope>NUCLEOTIDE SEQUENCE</scope>
    <source>
        <strain evidence="5">R28</strain>
    </source>
</reference>
<dbReference type="InterPro" id="IPR037293">
    <property type="entry name" value="Gal_Oxidase_central_sf"/>
</dbReference>
<protein>
    <submittedName>
        <fullName evidence="5">Kelch repeat-containing protein</fullName>
    </submittedName>
</protein>
<dbReference type="AlphaFoldDB" id="A0AB39Q986"/>
<evidence type="ECO:0000313" key="5">
    <source>
        <dbReference type="EMBL" id="XDQ39810.1"/>
    </source>
</evidence>
<name>A0AB39Q986_9ACTN</name>
<accession>A0AB39Q986</accession>
<keyword evidence="1" id="KW-0880">Kelch repeat</keyword>
<dbReference type="SUPFAM" id="SSF117281">
    <property type="entry name" value="Kelch motif"/>
    <property type="match status" value="1"/>
</dbReference>
<dbReference type="RefSeq" id="WP_369174522.1">
    <property type="nucleotide sequence ID" value="NZ_CP163439.1"/>
</dbReference>
<feature type="region of interest" description="Disordered" evidence="3">
    <location>
        <begin position="246"/>
        <end position="317"/>
    </location>
</feature>
<proteinExistence type="predicted"/>
<dbReference type="PANTHER" id="PTHR46344">
    <property type="entry name" value="OS02G0202900 PROTEIN"/>
    <property type="match status" value="1"/>
</dbReference>
<dbReference type="EMBL" id="CP163439">
    <property type="protein sequence ID" value="XDQ39810.1"/>
    <property type="molecule type" value="Genomic_DNA"/>
</dbReference>
<dbReference type="InterPro" id="IPR015915">
    <property type="entry name" value="Kelch-typ_b-propeller"/>
</dbReference>
<evidence type="ECO:0000256" key="4">
    <source>
        <dbReference type="SAM" id="SignalP"/>
    </source>
</evidence>
<keyword evidence="4" id="KW-0732">Signal</keyword>
<sequence length="317" mass="33212">MPRTSPLTAVAGLPAPASAEAAPALAAEGSWAPAGDLPQSGYFALPDAAAVVLGEAYGHRVLIAGGEDAARTAQRGVALFDPIEKKWEPTGSLSVARRLHSTTKLADGRVLVVGGLTGPFTRPFAPLSSAEIYDPGTKTWKTTGGALHEARFSHSAIALGDGRVLVTGGLAPRDALTEMSLSSAEIYDPVKDEWTQVPPMHDARSGHPTVALDRGRVLVVGGMLAIGRGLYTALAFCEVYDPAAGPERHLDPDREPPTGPQGPRGGPAGRRIGPGHRRGQHGRAARLDVQRLQPVGQRAVQPGERHLERGRVDVGRP</sequence>